<organism evidence="5 6">
    <name type="scientific">Phyllobacterium pellucidum</name>
    <dbReference type="NCBI Taxonomy" id="2740464"/>
    <lineage>
        <taxon>Bacteria</taxon>
        <taxon>Pseudomonadati</taxon>
        <taxon>Pseudomonadota</taxon>
        <taxon>Alphaproteobacteria</taxon>
        <taxon>Hyphomicrobiales</taxon>
        <taxon>Phyllobacteriaceae</taxon>
        <taxon>Phyllobacterium</taxon>
    </lineage>
</organism>
<dbReference type="GO" id="GO:0016832">
    <property type="term" value="F:aldehyde-lyase activity"/>
    <property type="evidence" value="ECO:0007669"/>
    <property type="project" value="TreeGrafter"/>
</dbReference>
<reference evidence="5 6" key="1">
    <citation type="submission" date="2020-05" db="EMBL/GenBank/DDBJ databases">
        <authorList>
            <person name="Kim M.K."/>
        </authorList>
    </citation>
    <scope>NUCLEOTIDE SEQUENCE [LARGE SCALE GENOMIC DNA]</scope>
    <source>
        <strain evidence="5 6">BT25</strain>
    </source>
</reference>
<sequence>MSFASRLRAGETLYSGWSSVTDPLVMEALCRTPLDAVLLDMQHGAHDTASVVALTGVLRANQKPALVRIPVGRFDMASRALDIGVDAVVAPMINSVEDARLLAASMKYPPLGERSWGQLRGRPASYGEGGSGAYLRESNESTLAFAMIETIAAYEVLDDILGVEGIDGIFVGPSDFSIAWSRGAEVNAASDAIIEPLTKIAAKTKAAGKFAAIYAANADMANRFSALGYTYLALAVDTGYLTLGVQSILDGLKKA</sequence>
<evidence type="ECO:0000256" key="3">
    <source>
        <dbReference type="ARBA" id="ARBA00023239"/>
    </source>
</evidence>
<proteinExistence type="inferred from homology"/>
<dbReference type="InterPro" id="IPR050251">
    <property type="entry name" value="HpcH-HpaI_aldolase"/>
</dbReference>
<dbReference type="AlphaFoldDB" id="A0A849VTL4"/>
<name>A0A849VTL4_9HYPH</name>
<dbReference type="InterPro" id="IPR015813">
    <property type="entry name" value="Pyrv/PenolPyrv_kinase-like_dom"/>
</dbReference>
<dbReference type="Gene3D" id="3.20.20.60">
    <property type="entry name" value="Phosphoenolpyruvate-binding domains"/>
    <property type="match status" value="1"/>
</dbReference>
<dbReference type="RefSeq" id="WP_027231624.1">
    <property type="nucleotide sequence ID" value="NZ_JABUMX010000002.1"/>
</dbReference>
<keyword evidence="2" id="KW-0479">Metal-binding</keyword>
<gene>
    <name evidence="5" type="ORF">HQ945_09460</name>
</gene>
<dbReference type="GO" id="GO:0005737">
    <property type="term" value="C:cytoplasm"/>
    <property type="evidence" value="ECO:0007669"/>
    <property type="project" value="TreeGrafter"/>
</dbReference>
<evidence type="ECO:0000256" key="2">
    <source>
        <dbReference type="ARBA" id="ARBA00022723"/>
    </source>
</evidence>
<comment type="caution">
    <text evidence="5">The sequence shown here is derived from an EMBL/GenBank/DDBJ whole genome shotgun (WGS) entry which is preliminary data.</text>
</comment>
<dbReference type="SUPFAM" id="SSF51621">
    <property type="entry name" value="Phosphoenolpyruvate/pyruvate domain"/>
    <property type="match status" value="1"/>
</dbReference>
<evidence type="ECO:0000259" key="4">
    <source>
        <dbReference type="Pfam" id="PF03328"/>
    </source>
</evidence>
<dbReference type="InterPro" id="IPR040442">
    <property type="entry name" value="Pyrv_kinase-like_dom_sf"/>
</dbReference>
<dbReference type="PANTHER" id="PTHR30502">
    <property type="entry name" value="2-KETO-3-DEOXY-L-RHAMNONATE ALDOLASE"/>
    <property type="match status" value="1"/>
</dbReference>
<keyword evidence="3" id="KW-0456">Lyase</keyword>
<accession>A0A849VTL4</accession>
<feature type="domain" description="HpcH/HpaI aldolase/citrate lyase" evidence="4">
    <location>
        <begin position="17"/>
        <end position="240"/>
    </location>
</feature>
<protein>
    <submittedName>
        <fullName evidence="5">2,4-dihydroxyhept-2-ene-1,7-dioic acid aldolase</fullName>
    </submittedName>
</protein>
<comment type="similarity">
    <text evidence="1">Belongs to the HpcH/HpaI aldolase family.</text>
</comment>
<dbReference type="InterPro" id="IPR005000">
    <property type="entry name" value="Aldolase/citrate-lyase_domain"/>
</dbReference>
<evidence type="ECO:0000313" key="6">
    <source>
        <dbReference type="Proteomes" id="UP000550508"/>
    </source>
</evidence>
<dbReference type="Pfam" id="PF03328">
    <property type="entry name" value="HpcH_HpaI"/>
    <property type="match status" value="1"/>
</dbReference>
<evidence type="ECO:0000256" key="1">
    <source>
        <dbReference type="ARBA" id="ARBA00005568"/>
    </source>
</evidence>
<dbReference type="PANTHER" id="PTHR30502:SF0">
    <property type="entry name" value="PHOSPHOENOLPYRUVATE CARBOXYLASE FAMILY PROTEIN"/>
    <property type="match status" value="1"/>
</dbReference>
<evidence type="ECO:0000313" key="5">
    <source>
        <dbReference type="EMBL" id="NTS31477.1"/>
    </source>
</evidence>
<dbReference type="GO" id="GO:0046872">
    <property type="term" value="F:metal ion binding"/>
    <property type="evidence" value="ECO:0007669"/>
    <property type="project" value="UniProtKB-KW"/>
</dbReference>
<dbReference type="EMBL" id="JABUMX010000002">
    <property type="protein sequence ID" value="NTS31477.1"/>
    <property type="molecule type" value="Genomic_DNA"/>
</dbReference>
<keyword evidence="6" id="KW-1185">Reference proteome</keyword>
<dbReference type="Proteomes" id="UP000550508">
    <property type="component" value="Unassembled WGS sequence"/>
</dbReference>